<dbReference type="PANTHER" id="PTHR37529">
    <property type="entry name" value="TRANSPOSASE INSG FOR INSERTION SEQUENCE ELEMENT IS4-RELATED"/>
    <property type="match status" value="1"/>
</dbReference>
<dbReference type="SUPFAM" id="SSF53098">
    <property type="entry name" value="Ribonuclease H-like"/>
    <property type="match status" value="1"/>
</dbReference>
<dbReference type="GO" id="GO:0004803">
    <property type="term" value="F:transposase activity"/>
    <property type="evidence" value="ECO:0007669"/>
    <property type="project" value="InterPro"/>
</dbReference>
<organism evidence="3 4">
    <name type="scientific">Bremerella cremea</name>
    <dbReference type="NCBI Taxonomy" id="1031537"/>
    <lineage>
        <taxon>Bacteria</taxon>
        <taxon>Pseudomonadati</taxon>
        <taxon>Planctomycetota</taxon>
        <taxon>Planctomycetia</taxon>
        <taxon>Pirellulales</taxon>
        <taxon>Pirellulaceae</taxon>
        <taxon>Bremerella</taxon>
    </lineage>
</organism>
<protein>
    <submittedName>
        <fullName evidence="3">IS4 family transposase</fullName>
    </submittedName>
</protein>
<name>A0A368KM73_9BACT</name>
<dbReference type="Proteomes" id="UP000253562">
    <property type="component" value="Unassembled WGS sequence"/>
</dbReference>
<dbReference type="NCBIfam" id="NF033592">
    <property type="entry name" value="transpos_IS4_1"/>
    <property type="match status" value="1"/>
</dbReference>
<accession>A0A368KM73</accession>
<feature type="compositionally biased region" description="Polar residues" evidence="1">
    <location>
        <begin position="448"/>
        <end position="461"/>
    </location>
</feature>
<comment type="caution">
    <text evidence="3">The sequence shown here is derived from an EMBL/GenBank/DDBJ whole genome shotgun (WGS) entry which is preliminary data.</text>
</comment>
<evidence type="ECO:0000313" key="4">
    <source>
        <dbReference type="Proteomes" id="UP000253562"/>
    </source>
</evidence>
<evidence type="ECO:0000313" key="3">
    <source>
        <dbReference type="EMBL" id="RCS43203.1"/>
    </source>
</evidence>
<feature type="domain" description="Transposase IS4-like" evidence="2">
    <location>
        <begin position="133"/>
        <end position="366"/>
    </location>
</feature>
<dbReference type="InterPro" id="IPR012337">
    <property type="entry name" value="RNaseH-like_sf"/>
</dbReference>
<dbReference type="EMBL" id="QPEX01000040">
    <property type="protein sequence ID" value="RCS43203.1"/>
    <property type="molecule type" value="Genomic_DNA"/>
</dbReference>
<dbReference type="OrthoDB" id="290144at2"/>
<evidence type="ECO:0000259" key="2">
    <source>
        <dbReference type="Pfam" id="PF01609"/>
    </source>
</evidence>
<dbReference type="Pfam" id="PF01609">
    <property type="entry name" value="DDE_Tnp_1"/>
    <property type="match status" value="1"/>
</dbReference>
<reference evidence="3 4" key="1">
    <citation type="submission" date="2018-07" db="EMBL/GenBank/DDBJ databases">
        <title>Comparative genomes isolates from brazilian mangrove.</title>
        <authorList>
            <person name="De Araujo J.E."/>
            <person name="Taketani R.G."/>
            <person name="Silva M.C.P."/>
            <person name="Lourenco M.V."/>
            <person name="Oliveira V.M."/>
            <person name="Andreote F.D."/>
        </authorList>
    </citation>
    <scope>NUCLEOTIDE SEQUENCE [LARGE SCALE GENOMIC DNA]</scope>
    <source>
        <strain evidence="3 4">HEX PRIS-MGV</strain>
    </source>
</reference>
<dbReference type="InterPro" id="IPR047952">
    <property type="entry name" value="Transpos_IS4"/>
</dbReference>
<dbReference type="GO" id="GO:0006313">
    <property type="term" value="P:DNA transposition"/>
    <property type="evidence" value="ECO:0007669"/>
    <property type="project" value="InterPro"/>
</dbReference>
<dbReference type="AlphaFoldDB" id="A0A368KM73"/>
<feature type="region of interest" description="Disordered" evidence="1">
    <location>
        <begin position="425"/>
        <end position="461"/>
    </location>
</feature>
<dbReference type="InterPro" id="IPR002559">
    <property type="entry name" value="Transposase_11"/>
</dbReference>
<dbReference type="RefSeq" id="WP_114371037.1">
    <property type="nucleotide sequence ID" value="NZ_QPEX01000040.1"/>
</dbReference>
<proteinExistence type="predicted"/>
<gene>
    <name evidence="3" type="ORF">DTL42_19215</name>
</gene>
<sequence length="461" mass="52787">MSDQSNASAAEVQSKLQHLNFLLLDMLLPADKVAAICREIDFAFRDRVYTPMVTVWMFITQVLSADHSCQQAVARLNGWRAAQGLSRCSSETTSYCKARKRLPEALFERLLAWIALQCNEATVDKWLFHGREVDLVDGTTVTMADTRANQKAYPQQKSQKPGCGWPLARVVQVFSLATGAATMVAIGAYAGKETGETSLLRTLLPRFSPGKIILADRYYASFWLLAQGEMHNIDLVTRAHHLRRVDFRKGLRQGHYDQIVAYAKPTRPKWMTRREYACYPSSILVRHLRYRVTQKGFRTRKITLATTLLNADIYRGEELADLYRRRWWAELHLRSLKSQMQMDHLRCKTPAMVRKELHCHLIGYNLVRAAMLASALKFARCPSLQSFTGAMQALEEFAATLRLGSGRRSMQWDNLLTTIHELKVGNRPNRKEPRQIKRRPKSYKLLQTPRNPNRNAYTTAA</sequence>
<dbReference type="PANTHER" id="PTHR37529:SF1">
    <property type="entry name" value="TRANSPOSASE INSG FOR INSERTION SEQUENCE ELEMENT IS4-RELATED"/>
    <property type="match status" value="1"/>
</dbReference>
<feature type="compositionally biased region" description="Basic and acidic residues" evidence="1">
    <location>
        <begin position="425"/>
        <end position="435"/>
    </location>
</feature>
<dbReference type="GO" id="GO:0003677">
    <property type="term" value="F:DNA binding"/>
    <property type="evidence" value="ECO:0007669"/>
    <property type="project" value="InterPro"/>
</dbReference>
<evidence type="ECO:0000256" key="1">
    <source>
        <dbReference type="SAM" id="MobiDB-lite"/>
    </source>
</evidence>